<dbReference type="InterPro" id="IPR025563">
    <property type="entry name" value="DUF4286"/>
</dbReference>
<sequence>MADPQSSNVKVIQPHDPAVDRRVIYECNFSVDQSVVPEFAAYLRQHMREIVELDGGKLFDRATLCIAEHEGQHDGDRYHLCARYRARSRFRLQEYFDKAGDRLRRDMLEKWAGRFEVQRRILVIDSVIEAGGESMAIEA</sequence>
<dbReference type="Proteomes" id="UP000256970">
    <property type="component" value="Unassembled WGS sequence"/>
</dbReference>
<name>A0A383WGH2_TETOB</name>
<dbReference type="AlphaFoldDB" id="A0A383WGH2"/>
<protein>
    <submittedName>
        <fullName evidence="1">Uncharacterized protein</fullName>
    </submittedName>
</protein>
<reference evidence="1 2" key="1">
    <citation type="submission" date="2016-10" db="EMBL/GenBank/DDBJ databases">
        <authorList>
            <person name="Cai Z."/>
        </authorList>
    </citation>
    <scope>NUCLEOTIDE SEQUENCE [LARGE SCALE GENOMIC DNA]</scope>
</reference>
<dbReference type="Pfam" id="PF14114">
    <property type="entry name" value="DUF4286"/>
    <property type="match status" value="1"/>
</dbReference>
<organism evidence="1 2">
    <name type="scientific">Tetradesmus obliquus</name>
    <name type="common">Green alga</name>
    <name type="synonym">Acutodesmus obliquus</name>
    <dbReference type="NCBI Taxonomy" id="3088"/>
    <lineage>
        <taxon>Eukaryota</taxon>
        <taxon>Viridiplantae</taxon>
        <taxon>Chlorophyta</taxon>
        <taxon>core chlorophytes</taxon>
        <taxon>Chlorophyceae</taxon>
        <taxon>CS clade</taxon>
        <taxon>Sphaeropleales</taxon>
        <taxon>Scenedesmaceae</taxon>
        <taxon>Tetradesmus</taxon>
    </lineage>
</organism>
<evidence type="ECO:0000313" key="1">
    <source>
        <dbReference type="EMBL" id="SZX76608.1"/>
    </source>
</evidence>
<evidence type="ECO:0000313" key="2">
    <source>
        <dbReference type="Proteomes" id="UP000256970"/>
    </source>
</evidence>
<proteinExistence type="predicted"/>
<gene>
    <name evidence="1" type="ORF">BQ4739_LOCUS16985</name>
</gene>
<keyword evidence="2" id="KW-1185">Reference proteome</keyword>
<dbReference type="EMBL" id="FNXT01001262">
    <property type="protein sequence ID" value="SZX76608.1"/>
    <property type="molecule type" value="Genomic_DNA"/>
</dbReference>
<accession>A0A383WGH2</accession>